<dbReference type="EMBL" id="QMQA01000178">
    <property type="protein sequence ID" value="RLE12262.1"/>
    <property type="molecule type" value="Genomic_DNA"/>
</dbReference>
<evidence type="ECO:0000256" key="1">
    <source>
        <dbReference type="SAM" id="Coils"/>
    </source>
</evidence>
<dbReference type="PANTHER" id="PTHR34700">
    <property type="entry name" value="POTASSIUM BINDING PROTEIN KBP"/>
    <property type="match status" value="1"/>
</dbReference>
<evidence type="ECO:0000313" key="4">
    <source>
        <dbReference type="EMBL" id="RLE12262.1"/>
    </source>
</evidence>
<organism evidence="4 5">
    <name type="scientific">Aerophobetes bacterium</name>
    <dbReference type="NCBI Taxonomy" id="2030807"/>
    <lineage>
        <taxon>Bacteria</taxon>
        <taxon>Candidatus Aerophobota</taxon>
    </lineage>
</organism>
<evidence type="ECO:0000313" key="5">
    <source>
        <dbReference type="Proteomes" id="UP000280417"/>
    </source>
</evidence>
<dbReference type="InterPro" id="IPR018392">
    <property type="entry name" value="LysM"/>
</dbReference>
<dbReference type="Gene3D" id="1.10.287.1490">
    <property type="match status" value="1"/>
</dbReference>
<dbReference type="PANTHER" id="PTHR34700:SF4">
    <property type="entry name" value="PHAGE-LIKE ELEMENT PBSX PROTEIN XKDP"/>
    <property type="match status" value="1"/>
</dbReference>
<dbReference type="Gene3D" id="3.10.350.10">
    <property type="entry name" value="LysM domain"/>
    <property type="match status" value="1"/>
</dbReference>
<feature type="signal peptide" evidence="2">
    <location>
        <begin position="1"/>
        <end position="25"/>
    </location>
</feature>
<dbReference type="AlphaFoldDB" id="A0A662DDP4"/>
<dbReference type="SMART" id="SM00257">
    <property type="entry name" value="LysM"/>
    <property type="match status" value="1"/>
</dbReference>
<feature type="domain" description="LysM" evidence="3">
    <location>
        <begin position="262"/>
        <end position="313"/>
    </location>
</feature>
<accession>A0A662DDP4</accession>
<dbReference type="Pfam" id="PF01476">
    <property type="entry name" value="LysM"/>
    <property type="match status" value="1"/>
</dbReference>
<dbReference type="CDD" id="cd00118">
    <property type="entry name" value="LysM"/>
    <property type="match status" value="1"/>
</dbReference>
<feature type="chain" id="PRO_5024904639" description="LysM domain-containing protein" evidence="2">
    <location>
        <begin position="26"/>
        <end position="316"/>
    </location>
</feature>
<name>A0A662DDP4_UNCAE</name>
<proteinExistence type="predicted"/>
<feature type="coiled-coil region" evidence="1">
    <location>
        <begin position="174"/>
        <end position="254"/>
    </location>
</feature>
<protein>
    <recommendedName>
        <fullName evidence="3">LysM domain-containing protein</fullName>
    </recommendedName>
</protein>
<evidence type="ECO:0000256" key="2">
    <source>
        <dbReference type="SAM" id="SignalP"/>
    </source>
</evidence>
<dbReference type="InterPro" id="IPR052196">
    <property type="entry name" value="Bact_Kbp"/>
</dbReference>
<dbReference type="PROSITE" id="PS51782">
    <property type="entry name" value="LYSM"/>
    <property type="match status" value="1"/>
</dbReference>
<keyword evidence="1" id="KW-0175">Coiled coil</keyword>
<gene>
    <name evidence="4" type="ORF">DRJ04_06505</name>
</gene>
<keyword evidence="2" id="KW-0732">Signal</keyword>
<reference evidence="4 5" key="1">
    <citation type="submission" date="2018-06" db="EMBL/GenBank/DDBJ databases">
        <title>Extensive metabolic versatility and redundancy in microbially diverse, dynamic hydrothermal sediments.</title>
        <authorList>
            <person name="Dombrowski N."/>
            <person name="Teske A."/>
            <person name="Baker B.J."/>
        </authorList>
    </citation>
    <scope>NUCLEOTIDE SEQUENCE [LARGE SCALE GENOMIC DNA]</scope>
    <source>
        <strain evidence="4">B3_G15</strain>
    </source>
</reference>
<comment type="caution">
    <text evidence="4">The sequence shown here is derived from an EMBL/GenBank/DDBJ whole genome shotgun (WGS) entry which is preliminary data.</text>
</comment>
<dbReference type="InterPro" id="IPR036779">
    <property type="entry name" value="LysM_dom_sf"/>
</dbReference>
<dbReference type="SUPFAM" id="SSF54106">
    <property type="entry name" value="LysM domain"/>
    <property type="match status" value="1"/>
</dbReference>
<dbReference type="Proteomes" id="UP000280417">
    <property type="component" value="Unassembled WGS sequence"/>
</dbReference>
<evidence type="ECO:0000259" key="3">
    <source>
        <dbReference type="PROSITE" id="PS51782"/>
    </source>
</evidence>
<sequence>MLKKLIKSMLIFLVTFTIAVPFAFAQESSLPNLEQLTQQIQLLRTEISRIKEATSEAREIAVNSRLEAEKFKEETLYRLGLWRSRLGEGMMMSISAQDAAKRAEKLAKTANEQVNLVLKRIGETEKWIDTLCAQLTEESQLRTKRQSDVESLKMDVSLAKEMAATAKAQVDEAVKKLDRRIDTLSGNVEALKTEVFLAKEMAATAKAEVDEAREEIRGLAGEVRKNRELFLSKIEKTLEEMKKREEKFKSEKMELKAPPGAFVYRVKKGDSLWRISGYPDIYNDPAQWKKIFEANKDRITDPNLIYPGQKLLIPQG</sequence>